<evidence type="ECO:0000313" key="2">
    <source>
        <dbReference type="Proteomes" id="UP000008372"/>
    </source>
</evidence>
<accession>A0ABQ0I9S0</accession>
<reference evidence="1 2" key="1">
    <citation type="journal article" date="2014" name="Environ. Microbiol.">
        <title>Comparative genomics of the marine bacterial genus Glaciecola reveals the high degree of genomic diversity and genomic characteristic for cold adaptation.</title>
        <authorList>
            <person name="Qin Q.L."/>
            <person name="Xie B.B."/>
            <person name="Yu Y."/>
            <person name="Shu Y.L."/>
            <person name="Rong J.C."/>
            <person name="Zhang Y.J."/>
            <person name="Zhao D.L."/>
            <person name="Chen X.L."/>
            <person name="Zhang X.Y."/>
            <person name="Chen B."/>
            <person name="Zhou B.C."/>
            <person name="Zhang Y.Z."/>
        </authorList>
    </citation>
    <scope>NUCLEOTIDE SEQUENCE [LARGE SCALE GENOMIC DNA]</scope>
    <source>
        <strain evidence="1 2">NO2</strain>
    </source>
</reference>
<sequence length="38" mass="4634">MYLNGVNLQKRLFKMSFFVDHKKNPVNKIYRISLNVYD</sequence>
<proteinExistence type="predicted"/>
<evidence type="ECO:0000313" key="1">
    <source>
        <dbReference type="EMBL" id="GAC06056.1"/>
    </source>
</evidence>
<protein>
    <submittedName>
        <fullName evidence="1">Uncharacterized protein</fullName>
    </submittedName>
</protein>
<organism evidence="1 2">
    <name type="scientific">Paraglaciecola agarilytica NO2</name>
    <dbReference type="NCBI Taxonomy" id="1125747"/>
    <lineage>
        <taxon>Bacteria</taxon>
        <taxon>Pseudomonadati</taxon>
        <taxon>Pseudomonadota</taxon>
        <taxon>Gammaproteobacteria</taxon>
        <taxon>Alteromonadales</taxon>
        <taxon>Alteromonadaceae</taxon>
        <taxon>Paraglaciecola</taxon>
    </lineage>
</organism>
<keyword evidence="2" id="KW-1185">Reference proteome</keyword>
<name>A0ABQ0I9S0_9ALTE</name>
<comment type="caution">
    <text evidence="1">The sequence shown here is derived from an EMBL/GenBank/DDBJ whole genome shotgun (WGS) entry which is preliminary data.</text>
</comment>
<gene>
    <name evidence="1" type="ORF">GAGA_3222</name>
</gene>
<dbReference type="EMBL" id="BAEK01000051">
    <property type="protein sequence ID" value="GAC06056.1"/>
    <property type="molecule type" value="Genomic_DNA"/>
</dbReference>
<dbReference type="Proteomes" id="UP000008372">
    <property type="component" value="Unassembled WGS sequence"/>
</dbReference>